<dbReference type="AlphaFoldDB" id="A0A062U0B5"/>
<organism evidence="1 2">
    <name type="scientific">Hyphomonas pacifica</name>
    <dbReference type="NCBI Taxonomy" id="1280941"/>
    <lineage>
        <taxon>Bacteria</taxon>
        <taxon>Pseudomonadati</taxon>
        <taxon>Pseudomonadota</taxon>
        <taxon>Alphaproteobacteria</taxon>
        <taxon>Hyphomonadales</taxon>
        <taxon>Hyphomonadaceae</taxon>
        <taxon>Hyphomonas</taxon>
    </lineage>
</organism>
<proteinExistence type="predicted"/>
<evidence type="ECO:0000313" key="2">
    <source>
        <dbReference type="Proteomes" id="UP000249123"/>
    </source>
</evidence>
<dbReference type="STRING" id="1280941.HY2_12515"/>
<protein>
    <submittedName>
        <fullName evidence="1">Uncharacterized protein</fullName>
    </submittedName>
</protein>
<dbReference type="EMBL" id="AWFB01000018">
    <property type="protein sequence ID" value="RAN33612.1"/>
    <property type="molecule type" value="Genomic_DNA"/>
</dbReference>
<accession>A0A328K1S4</accession>
<keyword evidence="2" id="KW-1185">Reference proteome</keyword>
<evidence type="ECO:0000313" key="1">
    <source>
        <dbReference type="EMBL" id="RAN33612.1"/>
    </source>
</evidence>
<accession>A0A062U0B5</accession>
<gene>
    <name evidence="1" type="ORF">HY3_12615</name>
</gene>
<comment type="caution">
    <text evidence="1">The sequence shown here is derived from an EMBL/GenBank/DDBJ whole genome shotgun (WGS) entry which is preliminary data.</text>
</comment>
<name>A0A062U0B5_9PROT</name>
<reference evidence="1 2" key="1">
    <citation type="submission" date="2013-04" db="EMBL/GenBank/DDBJ databases">
        <title>Hyphomonas sp. T24B3 Genome Sequencing.</title>
        <authorList>
            <person name="Lai Q."/>
            <person name="Shao Z."/>
        </authorList>
    </citation>
    <scope>NUCLEOTIDE SEQUENCE [LARGE SCALE GENOMIC DNA]</scope>
    <source>
        <strain evidence="1 2">T24B3</strain>
    </source>
</reference>
<dbReference type="Proteomes" id="UP000249123">
    <property type="component" value="Unassembled WGS sequence"/>
</dbReference>
<dbReference type="RefSeq" id="WP_267895817.1">
    <property type="nucleotide sequence ID" value="NZ_AWFA01000018.1"/>
</dbReference>
<sequence length="42" mass="4525">MFGNDVLERLLLEVEMLLSAAIDGFPEVNKAAANPFSAFAGR</sequence>